<dbReference type="OrthoDB" id="9792500at2"/>
<dbReference type="EMBL" id="AP018738">
    <property type="protein sequence ID" value="BBE51461.1"/>
    <property type="molecule type" value="Genomic_DNA"/>
</dbReference>
<dbReference type="InterPro" id="IPR014729">
    <property type="entry name" value="Rossmann-like_a/b/a_fold"/>
</dbReference>
<sequence>MKPAFERILLATEHTEFDVGAERVAFALSKHCGLPLDGVFPMRSNPEYEIEAPQLVVKAEREAAAKIAQICAAAESQGVELNVSARRGEMRYREVVEEATRLHSDIIVVRRRGKRGFLAQLMIGEMVSKIVGHAPCSVLTVPRAAQMWQRGILVAVDGAPSAANSVKLAIQIAATCGLPLTVLSVAALDFAPQRAEAESIVAHHLATIQAAGLQGSGMVRTGKAFEQIVQGAQAAGADLIVVGRQSDGGIVKAMLGGTAQKVIGLAEMPVLVVRN</sequence>
<feature type="domain" description="UspA" evidence="2">
    <location>
        <begin position="152"/>
        <end position="274"/>
    </location>
</feature>
<dbReference type="SUPFAM" id="SSF52402">
    <property type="entry name" value="Adenine nucleotide alpha hydrolases-like"/>
    <property type="match status" value="2"/>
</dbReference>
<dbReference type="Proteomes" id="UP000033070">
    <property type="component" value="Chromosome"/>
</dbReference>
<dbReference type="RefSeq" id="WP_062626129.1">
    <property type="nucleotide sequence ID" value="NZ_AP018738.1"/>
</dbReference>
<proteinExistence type="inferred from homology"/>
<protein>
    <submittedName>
        <fullName evidence="3">Universal stress protein</fullName>
    </submittedName>
</protein>
<dbReference type="STRING" id="1188319.OYT1_00927"/>
<keyword evidence="4" id="KW-1185">Reference proteome</keyword>
<evidence type="ECO:0000259" key="2">
    <source>
        <dbReference type="Pfam" id="PF00582"/>
    </source>
</evidence>
<dbReference type="InterPro" id="IPR006016">
    <property type="entry name" value="UspA"/>
</dbReference>
<name>A0A2Z6GCW1_9PROT</name>
<dbReference type="PRINTS" id="PR01438">
    <property type="entry name" value="UNVRSLSTRESS"/>
</dbReference>
<dbReference type="Gene3D" id="3.40.50.620">
    <property type="entry name" value="HUPs"/>
    <property type="match status" value="2"/>
</dbReference>
<organism evidence="3 4">
    <name type="scientific">Ferriphaselus amnicola</name>
    <dbReference type="NCBI Taxonomy" id="1188319"/>
    <lineage>
        <taxon>Bacteria</taxon>
        <taxon>Pseudomonadati</taxon>
        <taxon>Pseudomonadota</taxon>
        <taxon>Betaproteobacteria</taxon>
        <taxon>Nitrosomonadales</taxon>
        <taxon>Gallionellaceae</taxon>
        <taxon>Ferriphaselus</taxon>
    </lineage>
</organism>
<evidence type="ECO:0000313" key="3">
    <source>
        <dbReference type="EMBL" id="BBE51461.1"/>
    </source>
</evidence>
<comment type="similarity">
    <text evidence="1">Belongs to the universal stress protein A family.</text>
</comment>
<reference evidence="3 4" key="1">
    <citation type="submission" date="2018-06" db="EMBL/GenBank/DDBJ databases">
        <title>OYT1 Genome Sequencing.</title>
        <authorList>
            <person name="Kato S."/>
            <person name="Itoh T."/>
            <person name="Ohkuma M."/>
        </authorList>
    </citation>
    <scope>NUCLEOTIDE SEQUENCE [LARGE SCALE GENOMIC DNA]</scope>
    <source>
        <strain evidence="3 4">OYT1</strain>
    </source>
</reference>
<accession>A0A2Z6GCW1</accession>
<evidence type="ECO:0000313" key="4">
    <source>
        <dbReference type="Proteomes" id="UP000033070"/>
    </source>
</evidence>
<gene>
    <name evidence="3" type="ORF">OYT1_ch1935</name>
</gene>
<dbReference type="CDD" id="cd00293">
    <property type="entry name" value="USP-like"/>
    <property type="match status" value="2"/>
</dbReference>
<dbReference type="PANTHER" id="PTHR46268:SF6">
    <property type="entry name" value="UNIVERSAL STRESS PROTEIN UP12"/>
    <property type="match status" value="1"/>
</dbReference>
<dbReference type="InterPro" id="IPR006015">
    <property type="entry name" value="Universal_stress_UspA"/>
</dbReference>
<dbReference type="AlphaFoldDB" id="A0A2Z6GCW1"/>
<evidence type="ECO:0000256" key="1">
    <source>
        <dbReference type="ARBA" id="ARBA00008791"/>
    </source>
</evidence>
<dbReference type="Pfam" id="PF00582">
    <property type="entry name" value="Usp"/>
    <property type="match status" value="2"/>
</dbReference>
<dbReference type="KEGG" id="fam:OYT1_ch1935"/>
<feature type="domain" description="UspA" evidence="2">
    <location>
        <begin position="5"/>
        <end position="142"/>
    </location>
</feature>
<dbReference type="PANTHER" id="PTHR46268">
    <property type="entry name" value="STRESS RESPONSE PROTEIN NHAX"/>
    <property type="match status" value="1"/>
</dbReference>